<comment type="caution">
    <text evidence="3">The sequence shown here is derived from an EMBL/GenBank/DDBJ whole genome shotgun (WGS) entry which is preliminary data.</text>
</comment>
<organism evidence="3 4">
    <name type="scientific">Pelagicoccus albus</name>
    <dbReference type="NCBI Taxonomy" id="415222"/>
    <lineage>
        <taxon>Bacteria</taxon>
        <taxon>Pseudomonadati</taxon>
        <taxon>Verrucomicrobiota</taxon>
        <taxon>Opitutia</taxon>
        <taxon>Puniceicoccales</taxon>
        <taxon>Pelagicoccaceae</taxon>
        <taxon>Pelagicoccus</taxon>
    </lineage>
</organism>
<dbReference type="PANTHER" id="PTHR43249">
    <property type="entry name" value="UDP-N-ACETYL-2-AMINO-2-DEOXY-D-GLUCURONATE OXIDASE"/>
    <property type="match status" value="1"/>
</dbReference>
<dbReference type="GO" id="GO:0000166">
    <property type="term" value="F:nucleotide binding"/>
    <property type="evidence" value="ECO:0007669"/>
    <property type="project" value="InterPro"/>
</dbReference>
<feature type="domain" description="Gfo/Idh/MocA-like oxidoreductase N-terminal" evidence="1">
    <location>
        <begin position="2"/>
        <end position="109"/>
    </location>
</feature>
<dbReference type="RefSeq" id="WP_185660805.1">
    <property type="nucleotide sequence ID" value="NZ_CAWPOO010000012.1"/>
</dbReference>
<dbReference type="Pfam" id="PF01408">
    <property type="entry name" value="GFO_IDH_MocA"/>
    <property type="match status" value="1"/>
</dbReference>
<name>A0A7X1E935_9BACT</name>
<dbReference type="InterPro" id="IPR055170">
    <property type="entry name" value="GFO_IDH_MocA-like_dom"/>
</dbReference>
<dbReference type="SUPFAM" id="SSF55347">
    <property type="entry name" value="Glyceraldehyde-3-phosphate dehydrogenase-like, C-terminal domain"/>
    <property type="match status" value="1"/>
</dbReference>
<feature type="domain" description="GFO/IDH/MocA-like oxidoreductase" evidence="2">
    <location>
        <begin position="123"/>
        <end position="245"/>
    </location>
</feature>
<dbReference type="EMBL" id="JACHVC010000012">
    <property type="protein sequence ID" value="MBC2606936.1"/>
    <property type="molecule type" value="Genomic_DNA"/>
</dbReference>
<dbReference type="Gene3D" id="3.30.360.10">
    <property type="entry name" value="Dihydrodipicolinate Reductase, domain 2"/>
    <property type="match status" value="1"/>
</dbReference>
<dbReference type="AlphaFoldDB" id="A0A7X1E935"/>
<dbReference type="InterPro" id="IPR000683">
    <property type="entry name" value="Gfo/Idh/MocA-like_OxRdtase_N"/>
</dbReference>
<dbReference type="SUPFAM" id="SSF51735">
    <property type="entry name" value="NAD(P)-binding Rossmann-fold domains"/>
    <property type="match status" value="1"/>
</dbReference>
<dbReference type="PANTHER" id="PTHR43249:SF1">
    <property type="entry name" value="D-GLUCOSIDE 3-DEHYDROGENASE"/>
    <property type="match status" value="1"/>
</dbReference>
<dbReference type="InterPro" id="IPR052515">
    <property type="entry name" value="Gfo/Idh/MocA_Oxidoreductase"/>
</dbReference>
<protein>
    <submittedName>
        <fullName evidence="3">Gfo/Idh/MocA family oxidoreductase</fullName>
    </submittedName>
</protein>
<keyword evidence="4" id="KW-1185">Reference proteome</keyword>
<reference evidence="3 4" key="1">
    <citation type="submission" date="2020-07" db="EMBL/GenBank/DDBJ databases">
        <authorList>
            <person name="Feng X."/>
        </authorList>
    </citation>
    <scope>NUCLEOTIDE SEQUENCE [LARGE SCALE GENOMIC DNA]</scope>
    <source>
        <strain evidence="3 4">JCM23202</strain>
    </source>
</reference>
<gene>
    <name evidence="3" type="ORF">H5P27_12860</name>
</gene>
<dbReference type="Pfam" id="PF22725">
    <property type="entry name" value="GFO_IDH_MocA_C3"/>
    <property type="match status" value="1"/>
</dbReference>
<accession>A0A7X1E935</accession>
<evidence type="ECO:0000313" key="4">
    <source>
        <dbReference type="Proteomes" id="UP000526501"/>
    </source>
</evidence>
<evidence type="ECO:0000313" key="3">
    <source>
        <dbReference type="EMBL" id="MBC2606936.1"/>
    </source>
</evidence>
<proteinExistence type="predicted"/>
<evidence type="ECO:0000259" key="2">
    <source>
        <dbReference type="Pfam" id="PF22725"/>
    </source>
</evidence>
<evidence type="ECO:0000259" key="1">
    <source>
        <dbReference type="Pfam" id="PF01408"/>
    </source>
</evidence>
<dbReference type="Proteomes" id="UP000526501">
    <property type="component" value="Unassembled WGS sequence"/>
</dbReference>
<dbReference type="InterPro" id="IPR036291">
    <property type="entry name" value="NAD(P)-bd_dom_sf"/>
</dbReference>
<sequence length="328" mass="36518">MLKVGIIGFGKMGRIRAKALKDSRRAEVVSVFDSAPIDDAPCEVASSEGEIITDPKIDAVFICTPNFRIPTLVKEALAAGKHVFAEKPPGFNAADVESVREVEAANPNLKLMYGFNHRHHPSIQKMKTLIESGEFGKLLWMRGRYGKEVDEAYFDTWRAKPELAGAGIMLDQGIHMLDLFLHFCGGFDEVHALVSNLYWKIEGIEDNVFAIFKNLQSGVCASLHSTMTQWRYLFSLEIFLEGGALVLNGLKTSSGVYGDEDLAIKRNNPNAQGGFAHEEHIIYHTDVSWMSEINQFLDCVEQDVPVVEGNSNDALKLMKVMDQVYSET</sequence>
<dbReference type="Gene3D" id="3.40.50.720">
    <property type="entry name" value="NAD(P)-binding Rossmann-like Domain"/>
    <property type="match status" value="1"/>
</dbReference>